<feature type="domain" description="Cation efflux protein transmembrane" evidence="8">
    <location>
        <begin position="31"/>
        <end position="222"/>
    </location>
</feature>
<evidence type="ECO:0000256" key="3">
    <source>
        <dbReference type="ARBA" id="ARBA00022448"/>
    </source>
</evidence>
<reference evidence="11 13" key="2">
    <citation type="submission" date="2013-03" db="EMBL/GenBank/DDBJ databases">
        <title>The Genome Sequence of Enterococcus moraviensis BAA-383 (PacBio/Illumina hybrid assembly).</title>
        <authorList>
            <consortium name="The Broad Institute Genomics Platform"/>
            <consortium name="The Broad Institute Genome Sequencing Center for Infectious Disease"/>
            <person name="Earl A."/>
            <person name="Russ C."/>
            <person name="Gilmore M."/>
            <person name="Surin D."/>
            <person name="Walker B."/>
            <person name="Young S."/>
            <person name="Zeng Q."/>
            <person name="Gargeya S."/>
            <person name="Fitzgerald M."/>
            <person name="Haas B."/>
            <person name="Abouelleil A."/>
            <person name="Allen A.W."/>
            <person name="Alvarado L."/>
            <person name="Arachchi H.M."/>
            <person name="Berlin A.M."/>
            <person name="Chapman S.B."/>
            <person name="Gainer-Dewar J."/>
            <person name="Goldberg J."/>
            <person name="Griggs A."/>
            <person name="Gujja S."/>
            <person name="Hansen M."/>
            <person name="Howarth C."/>
            <person name="Imamovic A."/>
            <person name="Ireland A."/>
            <person name="Larimer J."/>
            <person name="McCowan C."/>
            <person name="Murphy C."/>
            <person name="Pearson M."/>
            <person name="Poon T.W."/>
            <person name="Priest M."/>
            <person name="Roberts A."/>
            <person name="Saif S."/>
            <person name="Shea T."/>
            <person name="Sisk P."/>
            <person name="Sykes S."/>
            <person name="Wortman J."/>
            <person name="Nusbaum C."/>
            <person name="Birren B."/>
        </authorList>
    </citation>
    <scope>NUCLEOTIDE SEQUENCE [LARGE SCALE GENOMIC DNA]</scope>
    <source>
        <strain evidence="11 13">ATCC BAA-383</strain>
    </source>
</reference>
<evidence type="ECO:0000259" key="9">
    <source>
        <dbReference type="Pfam" id="PF16916"/>
    </source>
</evidence>
<accession>R2TIT6</accession>
<protein>
    <submittedName>
        <fullName evidence="10">Cation diffusion facilitator family transporter</fullName>
    </submittedName>
    <submittedName>
        <fullName evidence="11">Cation efflux family protein</fullName>
    </submittedName>
</protein>
<evidence type="ECO:0000313" key="12">
    <source>
        <dbReference type="Proteomes" id="UP000013781"/>
    </source>
</evidence>
<dbReference type="HOGENOM" id="CLU_013430_3_4_9"/>
<dbReference type="InterPro" id="IPR027469">
    <property type="entry name" value="Cation_efflux_TMD_sf"/>
</dbReference>
<feature type="transmembrane region" description="Helical" evidence="7">
    <location>
        <begin position="127"/>
        <end position="146"/>
    </location>
</feature>
<dbReference type="InterPro" id="IPR050291">
    <property type="entry name" value="CDF_Transporter"/>
</dbReference>
<dbReference type="OrthoDB" id="9806522at2"/>
<dbReference type="Pfam" id="PF01545">
    <property type="entry name" value="Cation_efflux"/>
    <property type="match status" value="1"/>
</dbReference>
<feature type="transmembrane region" description="Helical" evidence="7">
    <location>
        <begin position="196"/>
        <end position="214"/>
    </location>
</feature>
<evidence type="ECO:0000313" key="11">
    <source>
        <dbReference type="EMBL" id="EOT63802.1"/>
    </source>
</evidence>
<dbReference type="EMBL" id="AJAS01000004">
    <property type="protein sequence ID" value="EOI05019.1"/>
    <property type="molecule type" value="Genomic_DNA"/>
</dbReference>
<organism evidence="10 12">
    <name type="scientific">Enterococcus moraviensis ATCC BAA-383</name>
    <dbReference type="NCBI Taxonomy" id="1158609"/>
    <lineage>
        <taxon>Bacteria</taxon>
        <taxon>Bacillati</taxon>
        <taxon>Bacillota</taxon>
        <taxon>Bacilli</taxon>
        <taxon>Lactobacillales</taxon>
        <taxon>Enterococcaceae</taxon>
        <taxon>Enterococcus</taxon>
    </lineage>
</organism>
<evidence type="ECO:0000259" key="8">
    <source>
        <dbReference type="Pfam" id="PF01545"/>
    </source>
</evidence>
<dbReference type="InterPro" id="IPR058533">
    <property type="entry name" value="Cation_efflux_TM"/>
</dbReference>
<dbReference type="PANTHER" id="PTHR43840">
    <property type="entry name" value="MITOCHONDRIAL METAL TRANSPORTER 1-RELATED"/>
    <property type="match status" value="1"/>
</dbReference>
<evidence type="ECO:0000256" key="7">
    <source>
        <dbReference type="SAM" id="Phobius"/>
    </source>
</evidence>
<dbReference type="InterPro" id="IPR002524">
    <property type="entry name" value="Cation_efflux"/>
</dbReference>
<gene>
    <name evidence="11" type="ORF">I586_03235</name>
    <name evidence="10" type="ORF">UAY_00493</name>
</gene>
<dbReference type="PATRIC" id="fig|1158609.3.peg.461"/>
<dbReference type="GO" id="GO:0008324">
    <property type="term" value="F:monoatomic cation transmembrane transporter activity"/>
    <property type="evidence" value="ECO:0007669"/>
    <property type="project" value="InterPro"/>
</dbReference>
<name>R2TIT6_9ENTE</name>
<dbReference type="Proteomes" id="UP000014157">
    <property type="component" value="Unassembled WGS sequence"/>
</dbReference>
<evidence type="ECO:0000256" key="1">
    <source>
        <dbReference type="ARBA" id="ARBA00004141"/>
    </source>
</evidence>
<feature type="transmembrane region" description="Helical" evidence="7">
    <location>
        <begin position="96"/>
        <end position="115"/>
    </location>
</feature>
<comment type="similarity">
    <text evidence="2">Belongs to the cation diffusion facilitator (CDF) transporter (TC 2.A.4) family.</text>
</comment>
<feature type="domain" description="Cation efflux protein cytoplasmic" evidence="9">
    <location>
        <begin position="228"/>
        <end position="302"/>
    </location>
</feature>
<keyword evidence="6 7" id="KW-0472">Membrane</keyword>
<proteinExistence type="inferred from homology"/>
<dbReference type="SUPFAM" id="SSF160240">
    <property type="entry name" value="Cation efflux protein cytoplasmic domain-like"/>
    <property type="match status" value="1"/>
</dbReference>
<dbReference type="NCBIfam" id="TIGR01297">
    <property type="entry name" value="CDF"/>
    <property type="match status" value="1"/>
</dbReference>
<comment type="subcellular location">
    <subcellularLocation>
        <location evidence="1">Membrane</location>
        <topology evidence="1">Multi-pass membrane protein</topology>
    </subcellularLocation>
</comment>
<dbReference type="Gene3D" id="1.20.1510.10">
    <property type="entry name" value="Cation efflux protein transmembrane domain"/>
    <property type="match status" value="1"/>
</dbReference>
<evidence type="ECO:0000256" key="2">
    <source>
        <dbReference type="ARBA" id="ARBA00008114"/>
    </source>
</evidence>
<dbReference type="InterPro" id="IPR027470">
    <property type="entry name" value="Cation_efflux_CTD"/>
</dbReference>
<comment type="caution">
    <text evidence="10">The sequence shown here is derived from an EMBL/GenBank/DDBJ whole genome shotgun (WGS) entry which is preliminary data.</text>
</comment>
<dbReference type="Proteomes" id="UP000013781">
    <property type="component" value="Unassembled WGS sequence"/>
</dbReference>
<keyword evidence="4 7" id="KW-0812">Transmembrane</keyword>
<dbReference type="SUPFAM" id="SSF161111">
    <property type="entry name" value="Cation efflux protein transmembrane domain-like"/>
    <property type="match status" value="1"/>
</dbReference>
<dbReference type="GO" id="GO:0016020">
    <property type="term" value="C:membrane"/>
    <property type="evidence" value="ECO:0007669"/>
    <property type="project" value="UniProtKB-SubCell"/>
</dbReference>
<evidence type="ECO:0000256" key="4">
    <source>
        <dbReference type="ARBA" id="ARBA00022692"/>
    </source>
</evidence>
<evidence type="ECO:0000313" key="13">
    <source>
        <dbReference type="Proteomes" id="UP000014157"/>
    </source>
</evidence>
<dbReference type="Pfam" id="PF16916">
    <property type="entry name" value="ZT_dimer"/>
    <property type="match status" value="1"/>
</dbReference>
<dbReference type="eggNOG" id="COG0053">
    <property type="taxonomic scope" value="Bacteria"/>
</dbReference>
<keyword evidence="5 7" id="KW-1133">Transmembrane helix</keyword>
<reference evidence="10 12" key="1">
    <citation type="submission" date="2013-02" db="EMBL/GenBank/DDBJ databases">
        <title>The Genome Sequence of Enterococcus moraviensis BAA-383.</title>
        <authorList>
            <consortium name="The Broad Institute Genome Sequencing Platform"/>
            <consortium name="The Broad Institute Genome Sequencing Center for Infectious Disease"/>
            <person name="Earl A.M."/>
            <person name="Gilmore M.S."/>
            <person name="Lebreton F."/>
            <person name="Walker B."/>
            <person name="Young S.K."/>
            <person name="Zeng Q."/>
            <person name="Gargeya S."/>
            <person name="Fitzgerald M."/>
            <person name="Haas B."/>
            <person name="Abouelleil A."/>
            <person name="Alvarado L."/>
            <person name="Arachchi H.M."/>
            <person name="Berlin A.M."/>
            <person name="Chapman S.B."/>
            <person name="Dewar J."/>
            <person name="Goldberg J."/>
            <person name="Griggs A."/>
            <person name="Gujja S."/>
            <person name="Hansen M."/>
            <person name="Howarth C."/>
            <person name="Imamovic A."/>
            <person name="Larimer J."/>
            <person name="McCowan C."/>
            <person name="Murphy C."/>
            <person name="Neiman D."/>
            <person name="Pearson M."/>
            <person name="Priest M."/>
            <person name="Roberts A."/>
            <person name="Saif S."/>
            <person name="Shea T."/>
            <person name="Sisk P."/>
            <person name="Sykes S."/>
            <person name="Wortman J."/>
            <person name="Nusbaum C."/>
            <person name="Birren B."/>
        </authorList>
    </citation>
    <scope>NUCLEOTIDE SEQUENCE [LARGE SCALE GENOMIC DNA]</scope>
    <source>
        <strain evidence="10 12">ATCC BAA-383</strain>
    </source>
</reference>
<sequence>MMINFLIDRFEKRKQKSSDMRTAFGIFAGVVGLLSNLLLFVGKLLIGLISGSVSIMADAMNNLSDTVSSVLTLIGFYISGKPADEEHPYGHERFEYISGMLVSLLITFVGFQFFMTSIERIKDPQSIKVTPVILVILVLSILIKIWQSLFYRRVAKKIDSNTLVATAKDSLNDVFTTIAVLVSATIEGITGLKIDGFVGLVIACYIIFSGLQLIREFVNELMGLRPNQAAIDKMKVYLSSVSEIVGYHDLLIHQYGPNKTFASVHIEIDDRWNLTQAHETIDEIEKKFKQQLGVDLVCHIDPVNLHDQQQQFIHQELKKIIKGINGELKGHDIRLVDHGDKPRIVFDLVVPNHFKATDQELRIRLQEQVYRNMGDYIVEVTFDHNYLL</sequence>
<evidence type="ECO:0000256" key="5">
    <source>
        <dbReference type="ARBA" id="ARBA00022989"/>
    </source>
</evidence>
<keyword evidence="3" id="KW-0813">Transport</keyword>
<evidence type="ECO:0000256" key="6">
    <source>
        <dbReference type="ARBA" id="ARBA00023136"/>
    </source>
</evidence>
<feature type="transmembrane region" description="Helical" evidence="7">
    <location>
        <begin position="21"/>
        <end position="46"/>
    </location>
</feature>
<dbReference type="EMBL" id="ASWB01000005">
    <property type="protein sequence ID" value="EOT63802.1"/>
    <property type="molecule type" value="Genomic_DNA"/>
</dbReference>
<dbReference type="PANTHER" id="PTHR43840:SF50">
    <property type="entry name" value="MANGANESE EFFLUX SYSTEM PROTEIN MNES"/>
    <property type="match status" value="1"/>
</dbReference>
<dbReference type="InterPro" id="IPR036837">
    <property type="entry name" value="Cation_efflux_CTD_sf"/>
</dbReference>
<dbReference type="STRING" id="155617.RV09_GL002975"/>
<dbReference type="FunFam" id="1.20.1510.10:FF:000006">
    <property type="entry name" value="Divalent cation efflux transporter"/>
    <property type="match status" value="1"/>
</dbReference>
<evidence type="ECO:0000313" key="10">
    <source>
        <dbReference type="EMBL" id="EOI05019.1"/>
    </source>
</evidence>
<dbReference type="AlphaFoldDB" id="R2TIT6"/>
<keyword evidence="13" id="KW-1185">Reference proteome</keyword>
<dbReference type="Gene3D" id="3.30.70.1350">
    <property type="entry name" value="Cation efflux protein, cytoplasmic domain"/>
    <property type="match status" value="1"/>
</dbReference>